<name>A0A8X7QHY7_BRACI</name>
<evidence type="ECO:0000256" key="1">
    <source>
        <dbReference type="SAM" id="MobiDB-lite"/>
    </source>
</evidence>
<protein>
    <submittedName>
        <fullName evidence="2">Uncharacterized protein</fullName>
    </submittedName>
</protein>
<feature type="region of interest" description="Disordered" evidence="1">
    <location>
        <begin position="1"/>
        <end position="31"/>
    </location>
</feature>
<proteinExistence type="predicted"/>
<keyword evidence="3" id="KW-1185">Reference proteome</keyword>
<reference evidence="2 3" key="1">
    <citation type="submission" date="2020-02" db="EMBL/GenBank/DDBJ databases">
        <authorList>
            <person name="Ma Q."/>
            <person name="Huang Y."/>
            <person name="Song X."/>
            <person name="Pei D."/>
        </authorList>
    </citation>
    <scope>NUCLEOTIDE SEQUENCE [LARGE SCALE GENOMIC DNA]</scope>
    <source>
        <strain evidence="2">Sxm20200214</strain>
        <tissue evidence="2">Leaf</tissue>
    </source>
</reference>
<dbReference type="EMBL" id="JAAMPC010000013">
    <property type="protein sequence ID" value="KAG2267849.1"/>
    <property type="molecule type" value="Genomic_DNA"/>
</dbReference>
<comment type="caution">
    <text evidence="2">The sequence shown here is derived from an EMBL/GenBank/DDBJ whole genome shotgun (WGS) entry which is preliminary data.</text>
</comment>
<feature type="compositionally biased region" description="Basic and acidic residues" evidence="1">
    <location>
        <begin position="22"/>
        <end position="31"/>
    </location>
</feature>
<dbReference type="Proteomes" id="UP000886595">
    <property type="component" value="Unassembled WGS sequence"/>
</dbReference>
<sequence>MRKPEENSRGLLGDAGEAGGVSRRDDRCDPSRRFETRGEDFVFVGSFAGVKQHCVALVLNLCLNGEGRRWGSCEGLGGHGIALHGVK</sequence>
<evidence type="ECO:0000313" key="2">
    <source>
        <dbReference type="EMBL" id="KAG2267849.1"/>
    </source>
</evidence>
<gene>
    <name evidence="2" type="ORF">Bca52824_062404</name>
</gene>
<organism evidence="2 3">
    <name type="scientific">Brassica carinata</name>
    <name type="common">Ethiopian mustard</name>
    <name type="synonym">Abyssinian cabbage</name>
    <dbReference type="NCBI Taxonomy" id="52824"/>
    <lineage>
        <taxon>Eukaryota</taxon>
        <taxon>Viridiplantae</taxon>
        <taxon>Streptophyta</taxon>
        <taxon>Embryophyta</taxon>
        <taxon>Tracheophyta</taxon>
        <taxon>Spermatophyta</taxon>
        <taxon>Magnoliopsida</taxon>
        <taxon>eudicotyledons</taxon>
        <taxon>Gunneridae</taxon>
        <taxon>Pentapetalae</taxon>
        <taxon>rosids</taxon>
        <taxon>malvids</taxon>
        <taxon>Brassicales</taxon>
        <taxon>Brassicaceae</taxon>
        <taxon>Brassiceae</taxon>
        <taxon>Brassica</taxon>
    </lineage>
</organism>
<dbReference type="AlphaFoldDB" id="A0A8X7QHY7"/>
<accession>A0A8X7QHY7</accession>
<evidence type="ECO:0000313" key="3">
    <source>
        <dbReference type="Proteomes" id="UP000886595"/>
    </source>
</evidence>